<evidence type="ECO:0000313" key="10">
    <source>
        <dbReference type="EMBL" id="QDT59563.1"/>
    </source>
</evidence>
<dbReference type="Pfam" id="PF02754">
    <property type="entry name" value="CCG"/>
    <property type="match status" value="1"/>
</dbReference>
<dbReference type="GO" id="GO:1903457">
    <property type="term" value="P:lactate catabolic process"/>
    <property type="evidence" value="ECO:0007669"/>
    <property type="project" value="TreeGrafter"/>
</dbReference>
<evidence type="ECO:0000256" key="6">
    <source>
        <dbReference type="ARBA" id="ARBA00023004"/>
    </source>
</evidence>
<dbReference type="OrthoDB" id="9767256at2"/>
<reference evidence="10 11" key="1">
    <citation type="submission" date="2019-02" db="EMBL/GenBank/DDBJ databases">
        <title>Deep-cultivation of Planctomycetes and their phenomic and genomic characterization uncovers novel biology.</title>
        <authorList>
            <person name="Wiegand S."/>
            <person name="Jogler M."/>
            <person name="Boedeker C."/>
            <person name="Pinto D."/>
            <person name="Vollmers J."/>
            <person name="Rivas-Marin E."/>
            <person name="Kohn T."/>
            <person name="Peeters S.H."/>
            <person name="Heuer A."/>
            <person name="Rast P."/>
            <person name="Oberbeckmann S."/>
            <person name="Bunk B."/>
            <person name="Jeske O."/>
            <person name="Meyerdierks A."/>
            <person name="Storesund J.E."/>
            <person name="Kallscheuer N."/>
            <person name="Luecker S."/>
            <person name="Lage O.M."/>
            <person name="Pohl T."/>
            <person name="Merkel B.J."/>
            <person name="Hornburger P."/>
            <person name="Mueller R.-W."/>
            <person name="Bruemmer F."/>
            <person name="Labrenz M."/>
            <person name="Spormann A.M."/>
            <person name="Op den Camp H."/>
            <person name="Overmann J."/>
            <person name="Amann R."/>
            <person name="Jetten M.S.M."/>
            <person name="Mascher T."/>
            <person name="Medema M.H."/>
            <person name="Devos D.P."/>
            <person name="Kaster A.-K."/>
            <person name="Ovreas L."/>
            <person name="Rohde M."/>
            <person name="Galperin M.Y."/>
            <person name="Jogler C."/>
        </authorList>
    </citation>
    <scope>NUCLEOTIDE SEQUENCE [LARGE SCALE GENOMIC DNA]</scope>
    <source>
        <strain evidence="10 11">SV_7m_r</strain>
    </source>
</reference>
<dbReference type="Pfam" id="PF02913">
    <property type="entry name" value="FAD-oxidase_C"/>
    <property type="match status" value="1"/>
</dbReference>
<evidence type="ECO:0000256" key="2">
    <source>
        <dbReference type="ARBA" id="ARBA00022630"/>
    </source>
</evidence>
<dbReference type="PANTHER" id="PTHR11748">
    <property type="entry name" value="D-LACTATE DEHYDROGENASE"/>
    <property type="match status" value="1"/>
</dbReference>
<keyword evidence="11" id="KW-1185">Reference proteome</keyword>
<dbReference type="GO" id="GO:0051536">
    <property type="term" value="F:iron-sulfur cluster binding"/>
    <property type="evidence" value="ECO:0007669"/>
    <property type="project" value="UniProtKB-KW"/>
</dbReference>
<proteinExistence type="predicted"/>
<dbReference type="Gene3D" id="3.30.465.10">
    <property type="match status" value="1"/>
</dbReference>
<comment type="cofactor">
    <cofactor evidence="1">
        <name>FAD</name>
        <dbReference type="ChEBI" id="CHEBI:57692"/>
    </cofactor>
</comment>
<keyword evidence="5" id="KW-0560">Oxidoreductase</keyword>
<dbReference type="InterPro" id="IPR016164">
    <property type="entry name" value="FAD-linked_Oxase-like_C"/>
</dbReference>
<keyword evidence="8" id="KW-0175">Coiled coil</keyword>
<feature type="coiled-coil region" evidence="8">
    <location>
        <begin position="314"/>
        <end position="341"/>
    </location>
</feature>
<dbReference type="NCBIfam" id="NF008369">
    <property type="entry name" value="PRK11168.1"/>
    <property type="match status" value="1"/>
</dbReference>
<dbReference type="InterPro" id="IPR036318">
    <property type="entry name" value="FAD-bd_PCMH-like_sf"/>
</dbReference>
<organism evidence="10 11">
    <name type="scientific">Stieleria bergensis</name>
    <dbReference type="NCBI Taxonomy" id="2528025"/>
    <lineage>
        <taxon>Bacteria</taxon>
        <taxon>Pseudomonadati</taxon>
        <taxon>Planctomycetota</taxon>
        <taxon>Planctomycetia</taxon>
        <taxon>Pirellulales</taxon>
        <taxon>Pirellulaceae</taxon>
        <taxon>Stieleria</taxon>
    </lineage>
</organism>
<keyword evidence="4" id="KW-0274">FAD</keyword>
<dbReference type="Proteomes" id="UP000315003">
    <property type="component" value="Chromosome"/>
</dbReference>
<keyword evidence="6" id="KW-0408">Iron</keyword>
<evidence type="ECO:0000256" key="4">
    <source>
        <dbReference type="ARBA" id="ARBA00022827"/>
    </source>
</evidence>
<evidence type="ECO:0000256" key="5">
    <source>
        <dbReference type="ARBA" id="ARBA00023002"/>
    </source>
</evidence>
<dbReference type="Pfam" id="PF01565">
    <property type="entry name" value="FAD_binding_4"/>
    <property type="match status" value="1"/>
</dbReference>
<dbReference type="GO" id="GO:0004458">
    <property type="term" value="F:D-lactate dehydrogenase (cytochrome) activity"/>
    <property type="evidence" value="ECO:0007669"/>
    <property type="project" value="TreeGrafter"/>
</dbReference>
<dbReference type="InterPro" id="IPR016166">
    <property type="entry name" value="FAD-bd_PCMH"/>
</dbReference>
<accession>A0A517SU05</accession>
<dbReference type="InterPro" id="IPR017900">
    <property type="entry name" value="4Fe4S_Fe_S_CS"/>
</dbReference>
<dbReference type="InterPro" id="IPR009051">
    <property type="entry name" value="Helical_ferredxn"/>
</dbReference>
<keyword evidence="2" id="KW-0285">Flavoprotein</keyword>
<evidence type="ECO:0000256" key="3">
    <source>
        <dbReference type="ARBA" id="ARBA00022723"/>
    </source>
</evidence>
<dbReference type="Pfam" id="PF13534">
    <property type="entry name" value="Fer4_17"/>
    <property type="match status" value="1"/>
</dbReference>
<dbReference type="SUPFAM" id="SSF56176">
    <property type="entry name" value="FAD-binding/transporter-associated domain-like"/>
    <property type="match status" value="1"/>
</dbReference>
<gene>
    <name evidence="10" type="primary">glpC</name>
    <name evidence="10" type="ORF">SV7mr_20720</name>
</gene>
<protein>
    <submittedName>
        <fullName evidence="10">Anaerobic glycerol-3-phosphate dehydrogenase subunit C</fullName>
    </submittedName>
</protein>
<dbReference type="GO" id="GO:0008720">
    <property type="term" value="F:D-lactate dehydrogenase (NAD+) activity"/>
    <property type="evidence" value="ECO:0007669"/>
    <property type="project" value="TreeGrafter"/>
</dbReference>
<sequence length="1001" mass="110735">MEIDRQRIQDDLLGIVRGDVLCDEISTALYSTDASIYEIRPIAVVRPRMDADVVALVQYANDHDLPIHARGSGSGVAGESVGPGIVVDFSRFMRSMRSNPDDGQVTAQCGLPLAELNHLIKPEGRWFGPDPATRSITTIGGVLATNSSGSHYLRSGSVRDNIESIGIVTAEGERLLVGKHSPREEGTAGRLARGLTEIAQQYQPAIEELNNKPPARSGFRFDGVIGDDGRVDLAKFLVGTQGTLALFVEGTLKTEWIPRHRGIVVLFFHRLESASRTALKSLKYGPVACDLMGRRLLGIAREIERQFEAVLPREAEAMLLLEFQAEEIAELQQRLEMVAEELSVGSDAAFFVSKSSSQHERDQFWTLVRRATPRLSRLKGPGMPIPFIEDIAVPPERLPDALSAIQRTLRDAQCTATIFAHAGHGQLHVRPFIDLAKPADREKIRDLSEQVAEVVWRYDGQVSVEHAAGLSRSFLLPKQFGPFWPAMGQIKRLFDPHHRLNPGKLFGAVLQQPNENLRPIGQTIQVSTGTRTLLPAADHIVQAARLGGHPVPDLPVLQHWTANHRIDEVAQSCNGCARCRTTASGERQCPVFRTLRDEESTPRAKANLLRAVLSGAVDIDSLAGEKAKSVADLCFHCHQCRLECPASVDIPKIVSELKAQYVQTNGLKLTQRLLTRLDFAAAVAAQTPLLSNFLIRNRFFRWLMEATFGLSSSRELPTVASVSFMRHASRRRLTKRIESDGPKVVYFVDYFANYHDPTLGLALVEILQQNGIAVYVPTTQSGSGMARIAAGDLKGARRVARWNVRMLADAVRSGYHVIATEPAAVLCLRHEYPSLLDDEDSLLVAKNSSEACEYLRSLDRQSKLDRSFKNLEAEFAYHRPCHLRVLDPDPASLHVLKLIPGLDVQFVDKGCSGMAGVWGLERKNYRSSVRIGWPMIQEMRRQKASFASTECSACKMQIDHGSFKTAVHPIKLLAYAYGRMPQLAEQLGLPPLTEIEEPVSS</sequence>
<dbReference type="AlphaFoldDB" id="A0A517SU05"/>
<dbReference type="PROSITE" id="PS51387">
    <property type="entry name" value="FAD_PCMH"/>
    <property type="match status" value="1"/>
</dbReference>
<evidence type="ECO:0000259" key="9">
    <source>
        <dbReference type="PROSITE" id="PS51387"/>
    </source>
</evidence>
<dbReference type="InterPro" id="IPR016169">
    <property type="entry name" value="FAD-bd_PCMH_sub2"/>
</dbReference>
<dbReference type="GO" id="GO:0071949">
    <property type="term" value="F:FAD binding"/>
    <property type="evidence" value="ECO:0007669"/>
    <property type="project" value="InterPro"/>
</dbReference>
<dbReference type="Gene3D" id="3.30.43.10">
    <property type="entry name" value="Uridine Diphospho-n-acetylenolpyruvylglucosamine Reductase, domain 2"/>
    <property type="match status" value="1"/>
</dbReference>
<dbReference type="SUPFAM" id="SSF55103">
    <property type="entry name" value="FAD-linked oxidases, C-terminal domain"/>
    <property type="match status" value="1"/>
</dbReference>
<feature type="domain" description="FAD-binding PCMH-type" evidence="9">
    <location>
        <begin position="37"/>
        <end position="257"/>
    </location>
</feature>
<evidence type="ECO:0000256" key="7">
    <source>
        <dbReference type="ARBA" id="ARBA00023014"/>
    </source>
</evidence>
<keyword evidence="7" id="KW-0411">Iron-sulfur</keyword>
<dbReference type="RefSeq" id="WP_145271526.1">
    <property type="nucleotide sequence ID" value="NZ_CP036272.1"/>
</dbReference>
<dbReference type="GO" id="GO:0046872">
    <property type="term" value="F:metal ion binding"/>
    <property type="evidence" value="ECO:0007669"/>
    <property type="project" value="UniProtKB-KW"/>
</dbReference>
<dbReference type="SUPFAM" id="SSF46548">
    <property type="entry name" value="alpha-helical ferredoxin"/>
    <property type="match status" value="1"/>
</dbReference>
<evidence type="ECO:0000313" key="11">
    <source>
        <dbReference type="Proteomes" id="UP000315003"/>
    </source>
</evidence>
<dbReference type="EMBL" id="CP036272">
    <property type="protein sequence ID" value="QDT59563.1"/>
    <property type="molecule type" value="Genomic_DNA"/>
</dbReference>
<dbReference type="Gene3D" id="3.30.70.2740">
    <property type="match status" value="1"/>
</dbReference>
<evidence type="ECO:0000256" key="1">
    <source>
        <dbReference type="ARBA" id="ARBA00001974"/>
    </source>
</evidence>
<dbReference type="PANTHER" id="PTHR11748:SF119">
    <property type="entry name" value="D-2-HYDROXYGLUTARATE DEHYDROGENASE"/>
    <property type="match status" value="1"/>
</dbReference>
<dbReference type="InterPro" id="IPR004017">
    <property type="entry name" value="Cys_rich_dom"/>
</dbReference>
<dbReference type="PROSITE" id="PS00198">
    <property type="entry name" value="4FE4S_FER_1"/>
    <property type="match status" value="1"/>
</dbReference>
<evidence type="ECO:0000256" key="8">
    <source>
        <dbReference type="SAM" id="Coils"/>
    </source>
</evidence>
<dbReference type="InterPro" id="IPR004113">
    <property type="entry name" value="FAD-bd_oxidored_4_C"/>
</dbReference>
<dbReference type="InterPro" id="IPR006094">
    <property type="entry name" value="Oxid_FAD_bind_N"/>
</dbReference>
<dbReference type="InterPro" id="IPR016167">
    <property type="entry name" value="FAD-bd_PCMH_sub1"/>
</dbReference>
<name>A0A517SU05_9BACT</name>
<dbReference type="Gene3D" id="1.10.1060.10">
    <property type="entry name" value="Alpha-helical ferredoxin"/>
    <property type="match status" value="1"/>
</dbReference>
<keyword evidence="3" id="KW-0479">Metal-binding</keyword>